<proteinExistence type="predicted"/>
<evidence type="ECO:0000256" key="3">
    <source>
        <dbReference type="ARBA" id="ARBA00022989"/>
    </source>
</evidence>
<protein>
    <recommendedName>
        <fullName evidence="8">Energy-coupling factor transporter transmembrane protein EcfT</fullName>
    </recommendedName>
</protein>
<evidence type="ECO:0000256" key="5">
    <source>
        <dbReference type="SAM" id="Phobius"/>
    </source>
</evidence>
<sequence>MNKLIVNFQKNINSIAMFVYLITVILITLLFNNPLILIGLSISLFIMLVVTRREKIKVSLKFASIIFLVTVIFNLILNQRGTNVLLEVPWLKITTESLINAAVLGLSFVNLLWAFSLYDALIRIKTIFELLANVFKSIAIIFILTVKFIPQIIKIYTETKNISKFRVKQVYNDKFLKKVKQTIDLNEIVLNKAIASFMNVSDTLILKGYDQRQSKLGKTEFKRGTG</sequence>
<reference evidence="7" key="1">
    <citation type="submission" date="2018-08" db="EMBL/GenBank/DDBJ databases">
        <title>Genome of Lactobacillus sp. HBUAS52074.</title>
        <authorList>
            <person name="Guo Z."/>
            <person name="Zhang Z.D."/>
        </authorList>
    </citation>
    <scope>NUCLEOTIDE SEQUENCE [LARGE SCALE GENOMIC DNA]</scope>
    <source>
        <strain evidence="7">HBUAS52074</strain>
    </source>
</reference>
<dbReference type="Pfam" id="PF02361">
    <property type="entry name" value="CbiQ"/>
    <property type="match status" value="1"/>
</dbReference>
<organism evidence="6 7">
    <name type="scientific">Companilactobacillus zhachilii</name>
    <dbReference type="NCBI Taxonomy" id="2304606"/>
    <lineage>
        <taxon>Bacteria</taxon>
        <taxon>Bacillati</taxon>
        <taxon>Bacillota</taxon>
        <taxon>Bacilli</taxon>
        <taxon>Lactobacillales</taxon>
        <taxon>Lactobacillaceae</taxon>
        <taxon>Companilactobacillus</taxon>
    </lineage>
</organism>
<gene>
    <name evidence="6" type="ORF">D1B17_04115</name>
</gene>
<feature type="transmembrane region" description="Helical" evidence="5">
    <location>
        <begin position="12"/>
        <end position="29"/>
    </location>
</feature>
<dbReference type="OrthoDB" id="2272215at2"/>
<feature type="transmembrane region" description="Helical" evidence="5">
    <location>
        <begin position="58"/>
        <end position="77"/>
    </location>
</feature>
<evidence type="ECO:0000256" key="2">
    <source>
        <dbReference type="ARBA" id="ARBA00022692"/>
    </source>
</evidence>
<dbReference type="CDD" id="cd16914">
    <property type="entry name" value="EcfT"/>
    <property type="match status" value="1"/>
</dbReference>
<evidence type="ECO:0000256" key="1">
    <source>
        <dbReference type="ARBA" id="ARBA00004141"/>
    </source>
</evidence>
<dbReference type="GO" id="GO:0005886">
    <property type="term" value="C:plasma membrane"/>
    <property type="evidence" value="ECO:0007669"/>
    <property type="project" value="UniProtKB-ARBA"/>
</dbReference>
<accession>A0A386PRQ4</accession>
<keyword evidence="4 5" id="KW-0472">Membrane</keyword>
<comment type="subcellular location">
    <subcellularLocation>
        <location evidence="1">Membrane</location>
        <topology evidence="1">Multi-pass membrane protein</topology>
    </subcellularLocation>
</comment>
<evidence type="ECO:0008006" key="8">
    <source>
        <dbReference type="Google" id="ProtNLM"/>
    </source>
</evidence>
<dbReference type="EMBL" id="CP031933">
    <property type="protein sequence ID" value="AYE37858.1"/>
    <property type="molecule type" value="Genomic_DNA"/>
</dbReference>
<dbReference type="RefSeq" id="WP_120142105.1">
    <property type="nucleotide sequence ID" value="NZ_CP031933.2"/>
</dbReference>
<keyword evidence="3 5" id="KW-1133">Transmembrane helix</keyword>
<evidence type="ECO:0000313" key="7">
    <source>
        <dbReference type="Proteomes" id="UP000267208"/>
    </source>
</evidence>
<name>A0A386PRQ4_9LACO</name>
<dbReference type="KEGG" id="lzh:D1B17_04115"/>
<feature type="transmembrane region" description="Helical" evidence="5">
    <location>
        <begin position="130"/>
        <end position="149"/>
    </location>
</feature>
<evidence type="ECO:0000256" key="4">
    <source>
        <dbReference type="ARBA" id="ARBA00023136"/>
    </source>
</evidence>
<keyword evidence="7" id="KW-1185">Reference proteome</keyword>
<feature type="transmembrane region" description="Helical" evidence="5">
    <location>
        <begin position="35"/>
        <end position="51"/>
    </location>
</feature>
<feature type="transmembrane region" description="Helical" evidence="5">
    <location>
        <begin position="97"/>
        <end position="118"/>
    </location>
</feature>
<dbReference type="AlphaFoldDB" id="A0A386PRQ4"/>
<keyword evidence="2 5" id="KW-0812">Transmembrane</keyword>
<dbReference type="Proteomes" id="UP000267208">
    <property type="component" value="Chromosome"/>
</dbReference>
<dbReference type="InterPro" id="IPR003339">
    <property type="entry name" value="ABC/ECF_trnsptr_transmembrane"/>
</dbReference>
<evidence type="ECO:0000313" key="6">
    <source>
        <dbReference type="EMBL" id="AYE37858.1"/>
    </source>
</evidence>